<dbReference type="AlphaFoldDB" id="A0A2A6E7V2"/>
<dbReference type="Proteomes" id="UP000219259">
    <property type="component" value="Unassembled WGS sequence"/>
</dbReference>
<protein>
    <submittedName>
        <fullName evidence="1">Uncharacterized protein</fullName>
    </submittedName>
</protein>
<evidence type="ECO:0000313" key="2">
    <source>
        <dbReference type="Proteomes" id="UP000219259"/>
    </source>
</evidence>
<dbReference type="EMBL" id="NSLJ01000016">
    <property type="protein sequence ID" value="PDP43629.1"/>
    <property type="molecule type" value="Genomic_DNA"/>
</dbReference>
<accession>A0A2A6E7V2</accession>
<comment type="caution">
    <text evidence="1">The sequence shown here is derived from an EMBL/GenBank/DDBJ whole genome shotgun (WGS) entry which is preliminary data.</text>
</comment>
<evidence type="ECO:0000313" key="1">
    <source>
        <dbReference type="EMBL" id="PDP43629.1"/>
    </source>
</evidence>
<reference evidence="1 2" key="1">
    <citation type="submission" date="2017-09" db="EMBL/GenBank/DDBJ databases">
        <title>Phase variable restriction modification systems are present in the genome sequences of periodontal pathogens Prevotella intermedia, Tannerella forsythia and Porphyromonas gingivalis.</title>
        <authorList>
            <person name="Haigh R.D."/>
            <person name="Crawford L."/>
            <person name="Ralph J."/>
            <person name="Wanford J."/>
            <person name="Vartoukian S.R."/>
            <person name="Hijazib K."/>
            <person name="Wade W."/>
            <person name="Oggioni M.R."/>
        </authorList>
    </citation>
    <scope>NUCLEOTIDE SEQUENCE [LARGE SCALE GENOMIC DNA]</scope>
    <source>
        <strain evidence="1 2">WW11663</strain>
    </source>
</reference>
<sequence length="73" mass="8560">MYCGNIFLQFMIYNITFAERLITKTGTFQPKEETDAQCSCYTQVWRGLACLLLWVCQYLVVEQREFHASFFGG</sequence>
<organism evidence="1 2">
    <name type="scientific">Tannerella forsythia</name>
    <name type="common">Bacteroides forsythus</name>
    <dbReference type="NCBI Taxonomy" id="28112"/>
    <lineage>
        <taxon>Bacteria</taxon>
        <taxon>Pseudomonadati</taxon>
        <taxon>Bacteroidota</taxon>
        <taxon>Bacteroidia</taxon>
        <taxon>Bacteroidales</taxon>
        <taxon>Tannerellaceae</taxon>
        <taxon>Tannerella</taxon>
    </lineage>
</organism>
<gene>
    <name evidence="1" type="ORF">CLI86_07365</name>
</gene>
<name>A0A2A6E7V2_TANFO</name>
<proteinExistence type="predicted"/>